<name>A0ABP7EHD6_9ACTN</name>
<keyword evidence="2" id="KW-1185">Reference proteome</keyword>
<organism evidence="1 2">
    <name type="scientific">Nonomuraea antimicrobica</name>
    <dbReference type="NCBI Taxonomy" id="561173"/>
    <lineage>
        <taxon>Bacteria</taxon>
        <taxon>Bacillati</taxon>
        <taxon>Actinomycetota</taxon>
        <taxon>Actinomycetes</taxon>
        <taxon>Streptosporangiales</taxon>
        <taxon>Streptosporangiaceae</taxon>
        <taxon>Nonomuraea</taxon>
    </lineage>
</organism>
<evidence type="ECO:0000313" key="2">
    <source>
        <dbReference type="Proteomes" id="UP001500902"/>
    </source>
</evidence>
<reference evidence="2" key="1">
    <citation type="journal article" date="2019" name="Int. J. Syst. Evol. Microbiol.">
        <title>The Global Catalogue of Microorganisms (GCM) 10K type strain sequencing project: providing services to taxonomists for standard genome sequencing and annotation.</title>
        <authorList>
            <consortium name="The Broad Institute Genomics Platform"/>
            <consortium name="The Broad Institute Genome Sequencing Center for Infectious Disease"/>
            <person name="Wu L."/>
            <person name="Ma J."/>
        </authorList>
    </citation>
    <scope>NUCLEOTIDE SEQUENCE [LARGE SCALE GENOMIC DNA]</scope>
    <source>
        <strain evidence="2">JCM 16904</strain>
    </source>
</reference>
<dbReference type="EMBL" id="BAAAZP010000238">
    <property type="protein sequence ID" value="GAA3719181.1"/>
    <property type="molecule type" value="Genomic_DNA"/>
</dbReference>
<comment type="caution">
    <text evidence="1">The sequence shown here is derived from an EMBL/GenBank/DDBJ whole genome shotgun (WGS) entry which is preliminary data.</text>
</comment>
<proteinExistence type="predicted"/>
<evidence type="ECO:0000313" key="1">
    <source>
        <dbReference type="EMBL" id="GAA3719181.1"/>
    </source>
</evidence>
<sequence>MANSREIHITSGCIAKTRDAVKTEIREDLVGYVLNMIPDTNIGGGGFGRIGNLIIASDYGRAQGRGVGYLHDVRGAADSWVEGLTNCERNWVTAENLSMVRYRG</sequence>
<accession>A0ABP7EHD6</accession>
<dbReference type="Proteomes" id="UP001500902">
    <property type="component" value="Unassembled WGS sequence"/>
</dbReference>
<protein>
    <submittedName>
        <fullName evidence="1">Uncharacterized protein</fullName>
    </submittedName>
</protein>
<gene>
    <name evidence="1" type="ORF">GCM10022224_101290</name>
</gene>